<dbReference type="OrthoDB" id="10002770at2"/>
<proteinExistence type="predicted"/>
<evidence type="ECO:0008006" key="4">
    <source>
        <dbReference type="Google" id="ProtNLM"/>
    </source>
</evidence>
<dbReference type="RefSeq" id="WP_092038137.1">
    <property type="nucleotide sequence ID" value="NZ_FOTK01000004.1"/>
</dbReference>
<feature type="region of interest" description="Disordered" evidence="1">
    <location>
        <begin position="107"/>
        <end position="147"/>
    </location>
</feature>
<name>A0A1I4HEK2_9HYPH</name>
<protein>
    <recommendedName>
        <fullName evidence="4">DUF2786 domain-containing protein</fullName>
    </recommendedName>
</protein>
<feature type="region of interest" description="Disordered" evidence="1">
    <location>
        <begin position="48"/>
        <end position="85"/>
    </location>
</feature>
<evidence type="ECO:0000313" key="2">
    <source>
        <dbReference type="EMBL" id="SFL40087.1"/>
    </source>
</evidence>
<gene>
    <name evidence="2" type="ORF">SAMN05192568_1004174</name>
</gene>
<feature type="compositionally biased region" description="Low complexity" evidence="1">
    <location>
        <begin position="119"/>
        <end position="129"/>
    </location>
</feature>
<sequence>MTPAERDRFEKCLALAARGATPGERDAARAAAERIAAGLGLTLDAAIAGLRGPGPSASSEPPRRPPPPPRRPFAWAQPKEPVKPITVEELRRQKAETEAWKKRMAASAELKRKRDQADQEAYAAEQRAAQAERDREWAAARARRNAP</sequence>
<dbReference type="Proteomes" id="UP000199048">
    <property type="component" value="Unassembled WGS sequence"/>
</dbReference>
<evidence type="ECO:0000256" key="1">
    <source>
        <dbReference type="SAM" id="MobiDB-lite"/>
    </source>
</evidence>
<evidence type="ECO:0000313" key="3">
    <source>
        <dbReference type="Proteomes" id="UP000199048"/>
    </source>
</evidence>
<reference evidence="3" key="1">
    <citation type="submission" date="2016-10" db="EMBL/GenBank/DDBJ databases">
        <authorList>
            <person name="Varghese N."/>
            <person name="Submissions S."/>
        </authorList>
    </citation>
    <scope>NUCLEOTIDE SEQUENCE [LARGE SCALE GENOMIC DNA]</scope>
    <source>
        <strain evidence="3">BL36</strain>
    </source>
</reference>
<dbReference type="AlphaFoldDB" id="A0A1I4HEK2"/>
<keyword evidence="3" id="KW-1185">Reference proteome</keyword>
<dbReference type="EMBL" id="FOTK01000004">
    <property type="protein sequence ID" value="SFL40087.1"/>
    <property type="molecule type" value="Genomic_DNA"/>
</dbReference>
<organism evidence="2 3">
    <name type="scientific">Methylobacterium pseudosasicola</name>
    <dbReference type="NCBI Taxonomy" id="582667"/>
    <lineage>
        <taxon>Bacteria</taxon>
        <taxon>Pseudomonadati</taxon>
        <taxon>Pseudomonadota</taxon>
        <taxon>Alphaproteobacteria</taxon>
        <taxon>Hyphomicrobiales</taxon>
        <taxon>Methylobacteriaceae</taxon>
        <taxon>Methylobacterium</taxon>
    </lineage>
</organism>
<accession>A0A1I4HEK2</accession>